<dbReference type="EMBL" id="MDYP01000016">
    <property type="protein sequence ID" value="OQE06838.1"/>
    <property type="molecule type" value="Genomic_DNA"/>
</dbReference>
<dbReference type="AlphaFoldDB" id="A0A1V6RYZ9"/>
<evidence type="ECO:0000313" key="1">
    <source>
        <dbReference type="EMBL" id="OQE06838.1"/>
    </source>
</evidence>
<gene>
    <name evidence="1" type="ORF">PENVUL_c016G04964</name>
</gene>
<reference evidence="2" key="1">
    <citation type="journal article" date="2017" name="Nat. Microbiol.">
        <title>Global analysis of biosynthetic gene clusters reveals vast potential of secondary metabolite production in Penicillium species.</title>
        <authorList>
            <person name="Nielsen J.C."/>
            <person name="Grijseels S."/>
            <person name="Prigent S."/>
            <person name="Ji B."/>
            <person name="Dainat J."/>
            <person name="Nielsen K.F."/>
            <person name="Frisvad J.C."/>
            <person name="Workman M."/>
            <person name="Nielsen J."/>
        </authorList>
    </citation>
    <scope>NUCLEOTIDE SEQUENCE [LARGE SCALE GENOMIC DNA]</scope>
    <source>
        <strain evidence="2">IBT 29486</strain>
    </source>
</reference>
<dbReference type="Proteomes" id="UP000191518">
    <property type="component" value="Unassembled WGS sequence"/>
</dbReference>
<evidence type="ECO:0000313" key="2">
    <source>
        <dbReference type="Proteomes" id="UP000191518"/>
    </source>
</evidence>
<keyword evidence="2" id="KW-1185">Reference proteome</keyword>
<accession>A0A1V6RYZ9</accession>
<organism evidence="1 2">
    <name type="scientific">Penicillium vulpinum</name>
    <dbReference type="NCBI Taxonomy" id="29845"/>
    <lineage>
        <taxon>Eukaryota</taxon>
        <taxon>Fungi</taxon>
        <taxon>Dikarya</taxon>
        <taxon>Ascomycota</taxon>
        <taxon>Pezizomycotina</taxon>
        <taxon>Eurotiomycetes</taxon>
        <taxon>Eurotiomycetidae</taxon>
        <taxon>Eurotiales</taxon>
        <taxon>Aspergillaceae</taxon>
        <taxon>Penicillium</taxon>
    </lineage>
</organism>
<sequence length="60" mass="6022">MADRAGFPAPILPATPAGVAAFNTGSIPASILAEPPDAEDEAIPNVAAMILLQTVSQSPH</sequence>
<protein>
    <submittedName>
        <fullName evidence="1">Uncharacterized protein</fullName>
    </submittedName>
</protein>
<comment type="caution">
    <text evidence="1">The sequence shown here is derived from an EMBL/GenBank/DDBJ whole genome shotgun (WGS) entry which is preliminary data.</text>
</comment>
<name>A0A1V6RYZ9_9EURO</name>
<proteinExistence type="predicted"/>